<dbReference type="STRING" id="670386.D3BE40"/>
<comment type="similarity">
    <text evidence="1">Belongs to the acetyltransferase family. GNA1 subfamily.</text>
</comment>
<gene>
    <name evidence="3" type="primary">gna1</name>
    <name evidence="3" type="ORF">PPL_06993</name>
</gene>
<dbReference type="Proteomes" id="UP000001396">
    <property type="component" value="Unassembled WGS sequence"/>
</dbReference>
<dbReference type="Gene3D" id="3.40.630.30">
    <property type="match status" value="1"/>
</dbReference>
<accession>D3BE40</accession>
<dbReference type="GO" id="GO:0006048">
    <property type="term" value="P:UDP-N-acetylglucosamine biosynthetic process"/>
    <property type="evidence" value="ECO:0007669"/>
    <property type="project" value="UniProtKB-UniRule"/>
</dbReference>
<dbReference type="UniPathway" id="UPA00113">
    <property type="reaction ID" value="UER00529"/>
</dbReference>
<dbReference type="InterPro" id="IPR039143">
    <property type="entry name" value="GNPNAT1-like"/>
</dbReference>
<keyword evidence="4" id="KW-1185">Reference proteome</keyword>
<name>D3BE40_HETP5</name>
<sequence>MTFLFAPELVINNATYNNNEIAFRPLSINDYDLGFSELLQQLTVAKFDKTQFEQRFMEMKKDGTYYIVIAEDLIKKKIIATGTIAVEKKFLRDCGTCGHIEDIVVDSTYRGKNLGLKY</sequence>
<proteinExistence type="inferred from homology"/>
<dbReference type="GeneID" id="31362474"/>
<keyword evidence="1" id="KW-0012">Acyltransferase</keyword>
<dbReference type="FunCoup" id="D3BE40">
    <property type="interactions" value="276"/>
</dbReference>
<dbReference type="GO" id="GO:0004343">
    <property type="term" value="F:glucosamine 6-phosphate N-acetyltransferase activity"/>
    <property type="evidence" value="ECO:0007669"/>
    <property type="project" value="UniProtKB-UniRule"/>
</dbReference>
<dbReference type="SUPFAM" id="SSF55729">
    <property type="entry name" value="Acyl-CoA N-acyltransferases (Nat)"/>
    <property type="match status" value="1"/>
</dbReference>
<protein>
    <recommendedName>
        <fullName evidence="1">Glucosamine 6-phosphate N-acetyltransferase</fullName>
        <ecNumber evidence="1">2.3.1.4</ecNumber>
    </recommendedName>
</protein>
<keyword evidence="1 3" id="KW-0808">Transferase</keyword>
<dbReference type="InterPro" id="IPR000182">
    <property type="entry name" value="GNAT_dom"/>
</dbReference>
<dbReference type="Pfam" id="PF00583">
    <property type="entry name" value="Acetyltransf_1"/>
    <property type="match status" value="1"/>
</dbReference>
<evidence type="ECO:0000259" key="2">
    <source>
        <dbReference type="Pfam" id="PF00583"/>
    </source>
</evidence>
<dbReference type="RefSeq" id="XP_020432291.1">
    <property type="nucleotide sequence ID" value="XM_020577843.1"/>
</dbReference>
<dbReference type="PANTHER" id="PTHR13355">
    <property type="entry name" value="GLUCOSAMINE 6-PHOSPHATE N-ACETYLTRANSFERASE"/>
    <property type="match status" value="1"/>
</dbReference>
<dbReference type="AlphaFoldDB" id="D3BE40"/>
<reference evidence="3 4" key="1">
    <citation type="journal article" date="2011" name="Genome Res.">
        <title>Phylogeny-wide analysis of social amoeba genomes highlights ancient origins for complex intercellular communication.</title>
        <authorList>
            <person name="Heidel A.J."/>
            <person name="Lawal H.M."/>
            <person name="Felder M."/>
            <person name="Schilde C."/>
            <person name="Helps N.R."/>
            <person name="Tunggal B."/>
            <person name="Rivero F."/>
            <person name="John U."/>
            <person name="Schleicher M."/>
            <person name="Eichinger L."/>
            <person name="Platzer M."/>
            <person name="Noegel A.A."/>
            <person name="Schaap P."/>
            <person name="Gloeckner G."/>
        </authorList>
    </citation>
    <scope>NUCLEOTIDE SEQUENCE [LARGE SCALE GENOMIC DNA]</scope>
    <source>
        <strain evidence="4">ATCC 26659 / Pp 5 / PN500</strain>
    </source>
</reference>
<dbReference type="PANTHER" id="PTHR13355:SF11">
    <property type="entry name" value="GLUCOSAMINE 6-PHOSPHATE N-ACETYLTRANSFERASE"/>
    <property type="match status" value="1"/>
</dbReference>
<dbReference type="InParanoid" id="D3BE40"/>
<comment type="catalytic activity">
    <reaction evidence="1">
        <text>D-glucosamine 6-phosphate + acetyl-CoA = N-acetyl-D-glucosamine 6-phosphate + CoA + H(+)</text>
        <dbReference type="Rhea" id="RHEA:10292"/>
        <dbReference type="ChEBI" id="CHEBI:15378"/>
        <dbReference type="ChEBI" id="CHEBI:57287"/>
        <dbReference type="ChEBI" id="CHEBI:57288"/>
        <dbReference type="ChEBI" id="CHEBI:57513"/>
        <dbReference type="ChEBI" id="CHEBI:58725"/>
        <dbReference type="EC" id="2.3.1.4"/>
    </reaction>
</comment>
<dbReference type="InterPro" id="IPR016181">
    <property type="entry name" value="Acyl_CoA_acyltransferase"/>
</dbReference>
<evidence type="ECO:0000313" key="4">
    <source>
        <dbReference type="Proteomes" id="UP000001396"/>
    </source>
</evidence>
<organism evidence="3 4">
    <name type="scientific">Heterostelium pallidum (strain ATCC 26659 / Pp 5 / PN500)</name>
    <name type="common">Cellular slime mold</name>
    <name type="synonym">Polysphondylium pallidum</name>
    <dbReference type="NCBI Taxonomy" id="670386"/>
    <lineage>
        <taxon>Eukaryota</taxon>
        <taxon>Amoebozoa</taxon>
        <taxon>Evosea</taxon>
        <taxon>Eumycetozoa</taxon>
        <taxon>Dictyostelia</taxon>
        <taxon>Acytosteliales</taxon>
        <taxon>Acytosteliaceae</taxon>
        <taxon>Heterostelium</taxon>
    </lineage>
</organism>
<feature type="domain" description="N-acetyltransferase" evidence="2">
    <location>
        <begin position="45"/>
        <end position="115"/>
    </location>
</feature>
<comment type="pathway">
    <text evidence="1">Nucleotide-sugar biosynthesis; UDP-N-acetyl-alpha-D-glucosamine biosynthesis; N-acetyl-alpha-D-glucosamine 1-phosphate from alpha-D-glucosamine 6-phosphate (route I): step 1/2.</text>
</comment>
<dbReference type="EMBL" id="ADBJ01000031">
    <property type="protein sequence ID" value="EFA80171.1"/>
    <property type="molecule type" value="Genomic_DNA"/>
</dbReference>
<dbReference type="EC" id="2.3.1.4" evidence="1"/>
<evidence type="ECO:0000256" key="1">
    <source>
        <dbReference type="RuleBase" id="RU365086"/>
    </source>
</evidence>
<evidence type="ECO:0000313" key="3">
    <source>
        <dbReference type="EMBL" id="EFA80171.1"/>
    </source>
</evidence>
<comment type="caution">
    <text evidence="3">The sequence shown here is derived from an EMBL/GenBank/DDBJ whole genome shotgun (WGS) entry which is preliminary data.</text>
</comment>